<dbReference type="Pfam" id="PF00498">
    <property type="entry name" value="FHA"/>
    <property type="match status" value="1"/>
</dbReference>
<dbReference type="PANTHER" id="PTHR23308">
    <property type="entry name" value="NUCLEAR INHIBITOR OF PROTEIN PHOSPHATASE-1"/>
    <property type="match status" value="1"/>
</dbReference>
<dbReference type="InterPro" id="IPR050923">
    <property type="entry name" value="Cell_Proc_Reg/RNA_Proc"/>
</dbReference>
<sequence length="141" mass="15327">MTKQPDPEHTQVLNSRELDRSALSVERPQPGRYVAVRSASGTTVLPLRRGRVTRIGRGLSVDVHLDDASVSRRHARIVERNGRAVVLDDRSLNGTWVNGQRVEAAILSDGDEILLGRVVLHFVEVAEDAEDAGDASGRATG</sequence>
<gene>
    <name evidence="3" type="ORF">DSM104329_01528</name>
</gene>
<evidence type="ECO:0000313" key="4">
    <source>
        <dbReference type="Proteomes" id="UP001162834"/>
    </source>
</evidence>
<dbReference type="KEGG" id="sbae:DSM104329_01528"/>
<name>A0A9E7C087_9ACTN</name>
<protein>
    <recommendedName>
        <fullName evidence="2">FHA domain-containing protein</fullName>
    </recommendedName>
</protein>
<reference evidence="3" key="1">
    <citation type="journal article" date="2022" name="Int. J. Syst. Evol. Microbiol.">
        <title>Pseudomonas aegrilactucae sp. nov. and Pseudomonas morbosilactucae sp. nov., pathogens causing bacterial rot of lettuce in Japan.</title>
        <authorList>
            <person name="Sawada H."/>
            <person name="Fujikawa T."/>
            <person name="Satou M."/>
        </authorList>
    </citation>
    <scope>NUCLEOTIDE SEQUENCE</scope>
    <source>
        <strain evidence="3">0166_1</strain>
    </source>
</reference>
<dbReference type="Gene3D" id="2.60.200.20">
    <property type="match status" value="1"/>
</dbReference>
<dbReference type="SUPFAM" id="SSF49879">
    <property type="entry name" value="SMAD/FHA domain"/>
    <property type="match status" value="1"/>
</dbReference>
<dbReference type="SMART" id="SM00240">
    <property type="entry name" value="FHA"/>
    <property type="match status" value="1"/>
</dbReference>
<dbReference type="AlphaFoldDB" id="A0A9E7C087"/>
<dbReference type="Proteomes" id="UP001162834">
    <property type="component" value="Chromosome"/>
</dbReference>
<dbReference type="InterPro" id="IPR008984">
    <property type="entry name" value="SMAD_FHA_dom_sf"/>
</dbReference>
<feature type="domain" description="FHA" evidence="2">
    <location>
        <begin position="53"/>
        <end position="102"/>
    </location>
</feature>
<dbReference type="RefSeq" id="WP_259314800.1">
    <property type="nucleotide sequence ID" value="NZ_CP087164.1"/>
</dbReference>
<organism evidence="3 4">
    <name type="scientific">Capillimicrobium parvum</name>
    <dbReference type="NCBI Taxonomy" id="2884022"/>
    <lineage>
        <taxon>Bacteria</taxon>
        <taxon>Bacillati</taxon>
        <taxon>Actinomycetota</taxon>
        <taxon>Thermoleophilia</taxon>
        <taxon>Solirubrobacterales</taxon>
        <taxon>Capillimicrobiaceae</taxon>
        <taxon>Capillimicrobium</taxon>
    </lineage>
</organism>
<dbReference type="EMBL" id="CP087164">
    <property type="protein sequence ID" value="UGS35143.1"/>
    <property type="molecule type" value="Genomic_DNA"/>
</dbReference>
<evidence type="ECO:0000313" key="3">
    <source>
        <dbReference type="EMBL" id="UGS35143.1"/>
    </source>
</evidence>
<dbReference type="InterPro" id="IPR000253">
    <property type="entry name" value="FHA_dom"/>
</dbReference>
<dbReference type="CDD" id="cd00060">
    <property type="entry name" value="FHA"/>
    <property type="match status" value="1"/>
</dbReference>
<dbReference type="PROSITE" id="PS50006">
    <property type="entry name" value="FHA_DOMAIN"/>
    <property type="match status" value="1"/>
</dbReference>
<evidence type="ECO:0000256" key="1">
    <source>
        <dbReference type="ARBA" id="ARBA00022553"/>
    </source>
</evidence>
<proteinExistence type="predicted"/>
<evidence type="ECO:0000259" key="2">
    <source>
        <dbReference type="PROSITE" id="PS50006"/>
    </source>
</evidence>
<keyword evidence="4" id="KW-1185">Reference proteome</keyword>
<accession>A0A9E7C087</accession>
<keyword evidence="1" id="KW-0597">Phosphoprotein</keyword>